<dbReference type="InterPro" id="IPR013762">
    <property type="entry name" value="Integrase-like_cat_sf"/>
</dbReference>
<dbReference type="KEGG" id="cep:Cri9333_4717"/>
<dbReference type="GO" id="GO:0003677">
    <property type="term" value="F:DNA binding"/>
    <property type="evidence" value="ECO:0007669"/>
    <property type="project" value="UniProtKB-KW"/>
</dbReference>
<keyword evidence="5" id="KW-0614">Plasmid</keyword>
<dbReference type="PANTHER" id="PTHR30349:SF41">
    <property type="entry name" value="INTEGRASE_RECOMBINASE PROTEIN MJ0367-RELATED"/>
    <property type="match status" value="1"/>
</dbReference>
<dbReference type="PATRIC" id="fig|1173022.3.peg.5094"/>
<accession>K9W5L7</accession>
<evidence type="ECO:0000313" key="6">
    <source>
        <dbReference type="Proteomes" id="UP000010472"/>
    </source>
</evidence>
<keyword evidence="2" id="KW-0238">DNA-binding</keyword>
<keyword evidence="6" id="KW-1185">Reference proteome</keyword>
<dbReference type="Proteomes" id="UP000010472">
    <property type="component" value="Plasmid pCRI9333.01"/>
</dbReference>
<feature type="domain" description="Tyr recombinase" evidence="4">
    <location>
        <begin position="146"/>
        <end position="335"/>
    </location>
</feature>
<keyword evidence="3" id="KW-0233">DNA recombination</keyword>
<gene>
    <name evidence="5" type="ORF">Cri9333_4717</name>
</gene>
<dbReference type="SUPFAM" id="SSF56349">
    <property type="entry name" value="DNA breaking-rejoining enzymes"/>
    <property type="match status" value="1"/>
</dbReference>
<reference evidence="5 6" key="1">
    <citation type="submission" date="2012-06" db="EMBL/GenBank/DDBJ databases">
        <title>Finished plasmid 1 of genome of Crinalium epipsammum PCC 9333.</title>
        <authorList>
            <consortium name="US DOE Joint Genome Institute"/>
            <person name="Gugger M."/>
            <person name="Coursin T."/>
            <person name="Rippka R."/>
            <person name="Tandeau De Marsac N."/>
            <person name="Huntemann M."/>
            <person name="Wei C.-L."/>
            <person name="Han J."/>
            <person name="Detter J.C."/>
            <person name="Han C."/>
            <person name="Tapia R."/>
            <person name="Davenport K."/>
            <person name="Daligault H."/>
            <person name="Erkkila T."/>
            <person name="Gu W."/>
            <person name="Munk A.C.C."/>
            <person name="Teshima H."/>
            <person name="Xu Y."/>
            <person name="Chain P."/>
            <person name="Chen A."/>
            <person name="Krypides N."/>
            <person name="Mavromatis K."/>
            <person name="Markowitz V."/>
            <person name="Szeto E."/>
            <person name="Ivanova N."/>
            <person name="Mikhailova N."/>
            <person name="Ovchinnikova G."/>
            <person name="Pagani I."/>
            <person name="Pati A."/>
            <person name="Goodwin L."/>
            <person name="Peters L."/>
            <person name="Pitluck S."/>
            <person name="Woyke T."/>
            <person name="Kerfeld C."/>
        </authorList>
    </citation>
    <scope>NUCLEOTIDE SEQUENCE [LARGE SCALE GENOMIC DNA]</scope>
    <source>
        <strain evidence="5 6">PCC 9333</strain>
        <plasmid evidence="6">Plasmid pCRI9333.01</plasmid>
    </source>
</reference>
<sequence length="341" mass="37886">MIPPSFGDFKEVNNLRTSIHILVKENPTQEITQFDIGRFGLDQNPAAVYIARLSPKSRRSQLHALNVMAGILTSGKQDAINLPWWQLRYQHTAALRNLLADQYAPATVNRMLAALRGAMKECFRLGLMNADDHAKAVDLQNVKSDSLPSGRALKKNEITALMKVCVDDDSAAGYRDAALIAIARCGLRRGEIVELTVADFDLESGGLKVRRGKGRKDRIVYLPAGWIALVAAWVNLRNQRLGNSEGALLVSVDRFDRLGSVHMADQSVLTILKRRAKQAGIEKFSPHDFRRTFISDLLDRGADIVTVQKLAGHSNPATTSRYDRRGEEVKRSAMQLLDSPY</sequence>
<name>K9W5L7_9CYAN</name>
<dbReference type="CDD" id="cd00397">
    <property type="entry name" value="DNA_BRE_C"/>
    <property type="match status" value="1"/>
</dbReference>
<evidence type="ECO:0000256" key="1">
    <source>
        <dbReference type="ARBA" id="ARBA00008857"/>
    </source>
</evidence>
<dbReference type="Gene3D" id="1.10.443.10">
    <property type="entry name" value="Intergrase catalytic core"/>
    <property type="match status" value="1"/>
</dbReference>
<evidence type="ECO:0000313" key="5">
    <source>
        <dbReference type="EMBL" id="AFZ15496.1"/>
    </source>
</evidence>
<dbReference type="GO" id="GO:0015074">
    <property type="term" value="P:DNA integration"/>
    <property type="evidence" value="ECO:0007669"/>
    <property type="project" value="InterPro"/>
</dbReference>
<dbReference type="InterPro" id="IPR011010">
    <property type="entry name" value="DNA_brk_join_enz"/>
</dbReference>
<dbReference type="InterPro" id="IPR050090">
    <property type="entry name" value="Tyrosine_recombinase_XerCD"/>
</dbReference>
<dbReference type="HOGENOM" id="CLU_027562_9_6_3"/>
<dbReference type="InterPro" id="IPR002104">
    <property type="entry name" value="Integrase_catalytic"/>
</dbReference>
<dbReference type="RefSeq" id="WP_015179927.1">
    <property type="nucleotide sequence ID" value="NC_019733.1"/>
</dbReference>
<dbReference type="EMBL" id="CP003621">
    <property type="protein sequence ID" value="AFZ15496.1"/>
    <property type="molecule type" value="Genomic_DNA"/>
</dbReference>
<dbReference type="PANTHER" id="PTHR30349">
    <property type="entry name" value="PHAGE INTEGRASE-RELATED"/>
    <property type="match status" value="1"/>
</dbReference>
<dbReference type="OrthoDB" id="9801717at2"/>
<evidence type="ECO:0000256" key="2">
    <source>
        <dbReference type="ARBA" id="ARBA00023125"/>
    </source>
</evidence>
<comment type="similarity">
    <text evidence="1">Belongs to the 'phage' integrase family.</text>
</comment>
<geneLocation type="plasmid" evidence="5 6">
    <name>pCRI9333.01</name>
</geneLocation>
<dbReference type="PROSITE" id="PS51898">
    <property type="entry name" value="TYR_RECOMBINASE"/>
    <property type="match status" value="1"/>
</dbReference>
<dbReference type="GO" id="GO:0006310">
    <property type="term" value="P:DNA recombination"/>
    <property type="evidence" value="ECO:0007669"/>
    <property type="project" value="UniProtKB-KW"/>
</dbReference>
<proteinExistence type="inferred from homology"/>
<organism evidence="5 6">
    <name type="scientific">Crinalium epipsammum PCC 9333</name>
    <dbReference type="NCBI Taxonomy" id="1173022"/>
    <lineage>
        <taxon>Bacteria</taxon>
        <taxon>Bacillati</taxon>
        <taxon>Cyanobacteriota</taxon>
        <taxon>Cyanophyceae</taxon>
        <taxon>Gomontiellales</taxon>
        <taxon>Gomontiellaceae</taxon>
        <taxon>Crinalium</taxon>
    </lineage>
</organism>
<protein>
    <submittedName>
        <fullName evidence="5">Integrase family protein</fullName>
    </submittedName>
</protein>
<evidence type="ECO:0000259" key="4">
    <source>
        <dbReference type="PROSITE" id="PS51898"/>
    </source>
</evidence>
<dbReference type="Pfam" id="PF00589">
    <property type="entry name" value="Phage_integrase"/>
    <property type="match status" value="1"/>
</dbReference>
<dbReference type="AlphaFoldDB" id="K9W5L7"/>
<evidence type="ECO:0000256" key="3">
    <source>
        <dbReference type="ARBA" id="ARBA00023172"/>
    </source>
</evidence>